<evidence type="ECO:0000313" key="2">
    <source>
        <dbReference type="EMBL" id="WXK50863.1"/>
    </source>
</evidence>
<organism evidence="2 3">
    <name type="scientific">Flavobacterium ginsenosidimutans</name>
    <dbReference type="NCBI Taxonomy" id="687844"/>
    <lineage>
        <taxon>Bacteria</taxon>
        <taxon>Pseudomonadati</taxon>
        <taxon>Bacteroidota</taxon>
        <taxon>Flavobacteriia</taxon>
        <taxon>Flavobacteriales</taxon>
        <taxon>Flavobacteriaceae</taxon>
        <taxon>Flavobacterium</taxon>
    </lineage>
</organism>
<gene>
    <name evidence="2" type="ORF">V6624_04305</name>
</gene>
<sequence length="947" mass="109981">MKDLVVLANGDIVYLSSISEDEIFDPLNNDLLFFNNGRVRRFKKNGIAYMAIFDENTNKFDSYRSEINFWNHNKPNKSRTDTTTTYEALGHRFLIWDVLPGNAKKGDNVILAHKKITVNGDKLETNILYRSIPYEKAHPLRAQISLNSNHPNFSEYKISEIATQEVIERLVPYYNFIINKQFLAVNNQLRDLTGYEHDILIDIIQVFDWIFTQNGFLNHLSTLKLIEPFNQVINLSTRYNQDYGVIDPKYHLLYNDEYFARLRLGLIEFKYWLIQYSDDYTKINANDLVVYIVNLFDPVELSYLSYETKINLLDKILRDNFWIIGNWGFNKLNDEEAILKIIKCIAKELPLENLNYSEIDKFMDLLNKIFDYNKKLTLYEVLYDRINDTTFFNDDGRGNKGRLVKAIYNLWTESKFNPQHSKTEIAQNALNYFNYTSYNCRWQFDSDDPSIIFPILDEDAAPMLINYESEKILLWYKDNFNFSFYDNKILAQEKIKDYGYQPFGVYNIFQPIALKITNADDTIIRMPAKGITEGASITDFIDNCFPVFYLQYLDDLGDKSDTKETISTIVDVVLTFSGVGNIAKLRHIKDLSLLRKFLIAGELSAIESVALARAWSGLTSGFQAIMGVASFVHRYTTASCTIYYDNEQNPPNINDPQYQKYQLCRSIEMWLFALEILSLSGDLLARRAFKRATKRLQQSIPPDNEYNELRTAVNSLDEIDSMFLEWLNSIHISHPNVYNKLITFTDQEKKFAFMFDFQGRPSALDELEAAPHLIEEAWLEIAHLITHRNNVKFLKSFHFIDKDIRCERLREHLFQGHTYPSGNVGGWHHIEGNVNSNNFGRIDNIIDASDSRGYFTANVSIKDTNGNWIPKRDGGGNLINNDMFPRNWSRQELIENISVAYTNKVFNGTGNQYRGLMSDGKTVIICINGNANVIDQTTNIKTLWPRR</sequence>
<dbReference type="Pfam" id="PF14436">
    <property type="entry name" value="EndoU_bacteria"/>
    <property type="match status" value="1"/>
</dbReference>
<name>A0ABZ2QD44_9FLAO</name>
<keyword evidence="3" id="KW-1185">Reference proteome</keyword>
<reference evidence="2 3" key="1">
    <citation type="submission" date="2024-02" db="EMBL/GenBank/DDBJ databases">
        <title>complete genome of Flavobacterium ginsenosidimutans Str. YTB16.</title>
        <authorList>
            <person name="Wang Q."/>
        </authorList>
    </citation>
    <scope>NUCLEOTIDE SEQUENCE [LARGE SCALE GENOMIC DNA]</scope>
    <source>
        <strain evidence="2 3">YTB16</strain>
    </source>
</reference>
<protein>
    <submittedName>
        <fullName evidence="2">EndoU domain-containing protein</fullName>
    </submittedName>
</protein>
<dbReference type="Proteomes" id="UP001447857">
    <property type="component" value="Chromosome"/>
</dbReference>
<evidence type="ECO:0000259" key="1">
    <source>
        <dbReference type="Pfam" id="PF14436"/>
    </source>
</evidence>
<dbReference type="RefSeq" id="WP_338840974.1">
    <property type="nucleotide sequence ID" value="NZ_CP147988.1"/>
</dbReference>
<dbReference type="InterPro" id="IPR029501">
    <property type="entry name" value="EndoU_bac"/>
</dbReference>
<evidence type="ECO:0000313" key="3">
    <source>
        <dbReference type="Proteomes" id="UP001447857"/>
    </source>
</evidence>
<accession>A0ABZ2QD44</accession>
<feature type="domain" description="Bacterial EndoU nuclease" evidence="1">
    <location>
        <begin position="809"/>
        <end position="930"/>
    </location>
</feature>
<proteinExistence type="predicted"/>
<dbReference type="EMBL" id="CP147988">
    <property type="protein sequence ID" value="WXK50863.1"/>
    <property type="molecule type" value="Genomic_DNA"/>
</dbReference>